<dbReference type="InterPro" id="IPR056794">
    <property type="entry name" value="PATL1-6_C_GOLD"/>
</dbReference>
<evidence type="ECO:0000313" key="3">
    <source>
        <dbReference type="EMBL" id="KAJ8446981.1"/>
    </source>
</evidence>
<feature type="domain" description="Patellin-1-6 C-terminal GOLD" evidence="2">
    <location>
        <begin position="98"/>
        <end position="167"/>
    </location>
</feature>
<evidence type="ECO:0000259" key="2">
    <source>
        <dbReference type="Pfam" id="PF25099"/>
    </source>
</evidence>
<dbReference type="AlphaFoldDB" id="A0A9Q1KM16"/>
<keyword evidence="1" id="KW-0732">Signal</keyword>
<gene>
    <name evidence="3" type="ORF">Cgig2_006609</name>
</gene>
<evidence type="ECO:0000313" key="4">
    <source>
        <dbReference type="Proteomes" id="UP001153076"/>
    </source>
</evidence>
<dbReference type="PANTHER" id="PTHR45932:SF2">
    <property type="entry name" value="PATELLIN-4"/>
    <property type="match status" value="1"/>
</dbReference>
<organism evidence="3 4">
    <name type="scientific">Carnegiea gigantea</name>
    <dbReference type="NCBI Taxonomy" id="171969"/>
    <lineage>
        <taxon>Eukaryota</taxon>
        <taxon>Viridiplantae</taxon>
        <taxon>Streptophyta</taxon>
        <taxon>Embryophyta</taxon>
        <taxon>Tracheophyta</taxon>
        <taxon>Spermatophyta</taxon>
        <taxon>Magnoliopsida</taxon>
        <taxon>eudicotyledons</taxon>
        <taxon>Gunneridae</taxon>
        <taxon>Pentapetalae</taxon>
        <taxon>Caryophyllales</taxon>
        <taxon>Cactineae</taxon>
        <taxon>Cactaceae</taxon>
        <taxon>Cactoideae</taxon>
        <taxon>Echinocereeae</taxon>
        <taxon>Carnegiea</taxon>
    </lineage>
</organism>
<dbReference type="EMBL" id="JAKOGI010000044">
    <property type="protein sequence ID" value="KAJ8446981.1"/>
    <property type="molecule type" value="Genomic_DNA"/>
</dbReference>
<comment type="caution">
    <text evidence="3">The sequence shown here is derived from an EMBL/GenBank/DDBJ whole genome shotgun (WGS) entry which is preliminary data.</text>
</comment>
<dbReference type="OrthoDB" id="1723644at2759"/>
<name>A0A9Q1KM16_9CARY</name>
<feature type="chain" id="PRO_5040211130" description="Patellin-1-6 C-terminal GOLD domain-containing protein" evidence="1">
    <location>
        <begin position="21"/>
        <end position="172"/>
    </location>
</feature>
<dbReference type="Pfam" id="PF25099">
    <property type="entry name" value="GOLD_PATL1_C"/>
    <property type="match status" value="1"/>
</dbReference>
<dbReference type="GO" id="GO:0008289">
    <property type="term" value="F:lipid binding"/>
    <property type="evidence" value="ECO:0007669"/>
    <property type="project" value="InterPro"/>
</dbReference>
<dbReference type="Proteomes" id="UP001153076">
    <property type="component" value="Unassembled WGS sequence"/>
</dbReference>
<feature type="signal peptide" evidence="1">
    <location>
        <begin position="1"/>
        <end position="20"/>
    </location>
</feature>
<dbReference type="SUPFAM" id="SSF52087">
    <property type="entry name" value="CRAL/TRIO domain"/>
    <property type="match status" value="1"/>
</dbReference>
<protein>
    <recommendedName>
        <fullName evidence="2">Patellin-1-6 C-terminal GOLD domain-containing protein</fullName>
    </recommendedName>
</protein>
<keyword evidence="4" id="KW-1185">Reference proteome</keyword>
<dbReference type="Gene3D" id="3.40.525.10">
    <property type="entry name" value="CRAL-TRIO lipid binding domain"/>
    <property type="match status" value="1"/>
</dbReference>
<accession>A0A9Q1KM16</accession>
<sequence>MVASVYKCAILVLCFSITSPFLTQRSKSKFVVARPAKFTETLLKYILMEEILTQHGGFKHENDVEFAAAGGIVLKPGPAETIEIAAPEFAENDFYHVGATIIWDMVVLGWEVSYKEEFIPTDEGSYTIIIHKEKQMDATKELVHDSFSNNEPNRAVLTIVNHTKKKKRAFYH</sequence>
<dbReference type="PANTHER" id="PTHR45932">
    <property type="entry name" value="PATELLIN-1"/>
    <property type="match status" value="1"/>
</dbReference>
<dbReference type="InterPro" id="IPR036865">
    <property type="entry name" value="CRAL-TRIO_dom_sf"/>
</dbReference>
<dbReference type="InterPro" id="IPR044834">
    <property type="entry name" value="PATL"/>
</dbReference>
<evidence type="ECO:0000256" key="1">
    <source>
        <dbReference type="SAM" id="SignalP"/>
    </source>
</evidence>
<reference evidence="3" key="1">
    <citation type="submission" date="2022-04" db="EMBL/GenBank/DDBJ databases">
        <title>Carnegiea gigantea Genome sequencing and assembly v2.</title>
        <authorList>
            <person name="Copetti D."/>
            <person name="Sanderson M.J."/>
            <person name="Burquez A."/>
            <person name="Wojciechowski M.F."/>
        </authorList>
    </citation>
    <scope>NUCLEOTIDE SEQUENCE</scope>
    <source>
        <strain evidence="3">SGP5-SGP5p</strain>
        <tissue evidence="3">Aerial part</tissue>
    </source>
</reference>
<proteinExistence type="predicted"/>